<protein>
    <submittedName>
        <fullName evidence="1">Uncharacterized protein</fullName>
    </submittedName>
</protein>
<sequence length="63" mass="7019">MSWELLGKLCKAAYEVFFEAMAAEVGDDVVFPGMVAAVQTFGDLSRTGERTFQVRQSKKFPNI</sequence>
<accession>A0A1F7EZD6</accession>
<dbReference type="Proteomes" id="UP000179243">
    <property type="component" value="Unassembled WGS sequence"/>
</dbReference>
<name>A0A1F7EZD6_UNCRA</name>
<organism evidence="1 2">
    <name type="scientific">Candidatus Raymondbacteria bacterium RIFOXYD12_FULL_49_13</name>
    <dbReference type="NCBI Taxonomy" id="1817890"/>
    <lineage>
        <taxon>Bacteria</taxon>
        <taxon>Raymondiibacteriota</taxon>
    </lineage>
</organism>
<comment type="caution">
    <text evidence="1">The sequence shown here is derived from an EMBL/GenBank/DDBJ whole genome shotgun (WGS) entry which is preliminary data.</text>
</comment>
<evidence type="ECO:0000313" key="2">
    <source>
        <dbReference type="Proteomes" id="UP000179243"/>
    </source>
</evidence>
<evidence type="ECO:0000313" key="1">
    <source>
        <dbReference type="EMBL" id="OGJ99763.1"/>
    </source>
</evidence>
<reference evidence="1 2" key="1">
    <citation type="journal article" date="2016" name="Nat. Commun.">
        <title>Thousands of microbial genomes shed light on interconnected biogeochemical processes in an aquifer system.</title>
        <authorList>
            <person name="Anantharaman K."/>
            <person name="Brown C.T."/>
            <person name="Hug L.A."/>
            <person name="Sharon I."/>
            <person name="Castelle C.J."/>
            <person name="Probst A.J."/>
            <person name="Thomas B.C."/>
            <person name="Singh A."/>
            <person name="Wilkins M.J."/>
            <person name="Karaoz U."/>
            <person name="Brodie E.L."/>
            <person name="Williams K.H."/>
            <person name="Hubbard S.S."/>
            <person name="Banfield J.F."/>
        </authorList>
    </citation>
    <scope>NUCLEOTIDE SEQUENCE [LARGE SCALE GENOMIC DNA]</scope>
</reference>
<dbReference type="AlphaFoldDB" id="A0A1F7EZD6"/>
<dbReference type="EMBL" id="MFYX01000159">
    <property type="protein sequence ID" value="OGJ99763.1"/>
    <property type="molecule type" value="Genomic_DNA"/>
</dbReference>
<proteinExistence type="predicted"/>
<gene>
    <name evidence="1" type="ORF">A2519_12510</name>
</gene>